<dbReference type="GeneID" id="14869600"/>
<dbReference type="RefSeq" id="XP_004355827.1">
    <property type="nucleotide sequence ID" value="XM_004355774.1"/>
</dbReference>
<evidence type="ECO:0000313" key="3">
    <source>
        <dbReference type="Proteomes" id="UP000007797"/>
    </source>
</evidence>
<reference evidence="3" key="1">
    <citation type="journal article" date="2011" name="Genome Res.">
        <title>Phylogeny-wide analysis of social amoeba genomes highlights ancient origins for complex intercellular communication.</title>
        <authorList>
            <person name="Heidel A.J."/>
            <person name="Lawal H.M."/>
            <person name="Felder M."/>
            <person name="Schilde C."/>
            <person name="Helps N.R."/>
            <person name="Tunggal B."/>
            <person name="Rivero F."/>
            <person name="John U."/>
            <person name="Schleicher M."/>
            <person name="Eichinger L."/>
            <person name="Platzer M."/>
            <person name="Noegel A.A."/>
            <person name="Schaap P."/>
            <person name="Gloeckner G."/>
        </authorList>
    </citation>
    <scope>NUCLEOTIDE SEQUENCE [LARGE SCALE GENOMIC DNA]</scope>
    <source>
        <strain evidence="3">SH3</strain>
    </source>
</reference>
<sequence>MSILVKERIKLLSSSPSLKKLSIRHCLEPIPPNVIPSTLEKLTIFKLKDQDILLQIVAFPPSLTHLSVRGRYHQDNRYTTTHQISIDDFEPQASRCNQSVAKHPSYYSIRSMINKTTILSQQQWLPHNTTHLHIHLEDDQERDDYPKGIFRLDQVINHTNVRYLSITLSRLNIHLSIQRLDADNLNVLVVETQTLQGGIIKQRKSKYQPIQLYLDADCEVFSPQIYELKWCFLDDDEDDDYNSNDNDDEDDDYNSNDNDDW</sequence>
<accession>F4Q5T4</accession>
<feature type="region of interest" description="Disordered" evidence="1">
    <location>
        <begin position="239"/>
        <end position="261"/>
    </location>
</feature>
<dbReference type="Proteomes" id="UP000007797">
    <property type="component" value="Unassembled WGS sequence"/>
</dbReference>
<dbReference type="AlphaFoldDB" id="F4Q5T4"/>
<organism evidence="2 3">
    <name type="scientific">Cavenderia fasciculata</name>
    <name type="common">Slime mold</name>
    <name type="synonym">Dictyostelium fasciculatum</name>
    <dbReference type="NCBI Taxonomy" id="261658"/>
    <lineage>
        <taxon>Eukaryota</taxon>
        <taxon>Amoebozoa</taxon>
        <taxon>Evosea</taxon>
        <taxon>Eumycetozoa</taxon>
        <taxon>Dictyostelia</taxon>
        <taxon>Acytosteliales</taxon>
        <taxon>Cavenderiaceae</taxon>
        <taxon>Cavenderia</taxon>
    </lineage>
</organism>
<protein>
    <submittedName>
        <fullName evidence="2">Uncharacterized protein</fullName>
    </submittedName>
</protein>
<gene>
    <name evidence="2" type="ORF">DFA_08338</name>
</gene>
<proteinExistence type="predicted"/>
<dbReference type="KEGG" id="dfa:DFA_08338"/>
<evidence type="ECO:0000256" key="1">
    <source>
        <dbReference type="SAM" id="MobiDB-lite"/>
    </source>
</evidence>
<name>F4Q5T4_CACFS</name>
<dbReference type="EMBL" id="GL883021">
    <property type="protein sequence ID" value="EGG17343.1"/>
    <property type="molecule type" value="Genomic_DNA"/>
</dbReference>
<keyword evidence="3" id="KW-1185">Reference proteome</keyword>
<evidence type="ECO:0000313" key="2">
    <source>
        <dbReference type="EMBL" id="EGG17343.1"/>
    </source>
</evidence>